<keyword evidence="4" id="KW-1185">Reference proteome</keyword>
<name>A0ABS1QG42_9FLAO</name>
<feature type="signal peptide" evidence="1">
    <location>
        <begin position="1"/>
        <end position="17"/>
    </location>
</feature>
<evidence type="ECO:0000313" key="3">
    <source>
        <dbReference type="EMBL" id="MBL1220888.1"/>
    </source>
</evidence>
<feature type="domain" description="Lipocalin-like" evidence="2">
    <location>
        <begin position="35"/>
        <end position="117"/>
    </location>
</feature>
<comment type="caution">
    <text evidence="3">The sequence shown here is derived from an EMBL/GenBank/DDBJ whole genome shotgun (WGS) entry which is preliminary data.</text>
</comment>
<reference evidence="3 4" key="1">
    <citation type="submission" date="2020-12" db="EMBL/GenBank/DDBJ databases">
        <title>Chryseobacterium endoalhailicus sp. nov., isolated from seed of leguminous plant.</title>
        <authorList>
            <person name="Zhang X."/>
        </authorList>
    </citation>
    <scope>NUCLEOTIDE SEQUENCE [LARGE SCALE GENOMIC DNA]</scope>
    <source>
        <strain evidence="3 4">L7</strain>
    </source>
</reference>
<dbReference type="EMBL" id="JAELVM010000001">
    <property type="protein sequence ID" value="MBL1220888.1"/>
    <property type="molecule type" value="Genomic_DNA"/>
</dbReference>
<accession>A0ABS1QG42</accession>
<evidence type="ECO:0000313" key="4">
    <source>
        <dbReference type="Proteomes" id="UP000661696"/>
    </source>
</evidence>
<gene>
    <name evidence="3" type="ORF">JET18_08570</name>
</gene>
<proteinExistence type="predicted"/>
<sequence length="136" mass="15231">MKKAILILLTIVSVIIAAGCSKDDDPSEAPVKERILGKWKFISVVNEITVPSEPPEINTEYGTEGDYFDFRSDGNIYYVLGGDDEEVASYSIESETTLKIENDVCTIKELTPNKLVFEFVRVNANNTKKQTYNLSK</sequence>
<dbReference type="Pfam" id="PF13648">
    <property type="entry name" value="Lipocalin_4"/>
    <property type="match status" value="1"/>
</dbReference>
<dbReference type="PROSITE" id="PS51257">
    <property type="entry name" value="PROKAR_LIPOPROTEIN"/>
    <property type="match status" value="1"/>
</dbReference>
<evidence type="ECO:0000259" key="2">
    <source>
        <dbReference type="Pfam" id="PF13648"/>
    </source>
</evidence>
<feature type="chain" id="PRO_5046266417" description="Lipocalin-like domain-containing protein" evidence="1">
    <location>
        <begin position="18"/>
        <end position="136"/>
    </location>
</feature>
<organism evidence="3 4">
    <name type="scientific">Chryseobacterium endalhagicum</name>
    <dbReference type="NCBI Taxonomy" id="2797638"/>
    <lineage>
        <taxon>Bacteria</taxon>
        <taxon>Pseudomonadati</taxon>
        <taxon>Bacteroidota</taxon>
        <taxon>Flavobacteriia</taxon>
        <taxon>Flavobacteriales</taxon>
        <taxon>Weeksellaceae</taxon>
        <taxon>Chryseobacterium group</taxon>
        <taxon>Chryseobacterium</taxon>
    </lineage>
</organism>
<dbReference type="InterPro" id="IPR024311">
    <property type="entry name" value="Lipocalin-like"/>
</dbReference>
<evidence type="ECO:0000256" key="1">
    <source>
        <dbReference type="SAM" id="SignalP"/>
    </source>
</evidence>
<dbReference type="RefSeq" id="WP_202090191.1">
    <property type="nucleotide sequence ID" value="NZ_JAELVM010000001.1"/>
</dbReference>
<dbReference type="Proteomes" id="UP000661696">
    <property type="component" value="Unassembled WGS sequence"/>
</dbReference>
<protein>
    <recommendedName>
        <fullName evidence="2">Lipocalin-like domain-containing protein</fullName>
    </recommendedName>
</protein>
<keyword evidence="1" id="KW-0732">Signal</keyword>